<proteinExistence type="predicted"/>
<sequence>MHTTKYNITTFYDGVFNELQELLCYALRELGYTVFTSSRTIYTDAINIVFAAHTLGEKAKELPNNVIIFNLEQLNLNDNVPAIVQWTKLYAELGKRFEIWDYNGKNLAFWQSIGVQAKLFEFGYQKELNRIYRPSQAEPVLQDIDVLSYGSINDRRRHILNGLIERGLKVKHLFGVYGEERDKWIARSKLVINIHQFSQSIFEVVRCSYLMNNGVPIVSEINPTTTIDPRFLNSIAAVPYDQLIDKCVELVNDNLARQTLGYQALSNFSQKPQFELLKPLL</sequence>
<evidence type="ECO:0000313" key="2">
    <source>
        <dbReference type="Proteomes" id="UP000229329"/>
    </source>
</evidence>
<comment type="caution">
    <text evidence="1">The sequence shown here is derived from an EMBL/GenBank/DDBJ whole genome shotgun (WGS) entry which is preliminary data.</text>
</comment>
<keyword evidence="2" id="KW-1185">Reference proteome</keyword>
<reference evidence="1 2" key="1">
    <citation type="submission" date="2017-11" db="EMBL/GenBank/DDBJ databases">
        <title>Reclassification of Bisgaard taxon 7 as Conservatibacter flavescens gen. nov., sp. nov.</title>
        <authorList>
            <person name="Christensen H."/>
        </authorList>
    </citation>
    <scope>NUCLEOTIDE SEQUENCE [LARGE SCALE GENOMIC DNA]</scope>
    <source>
        <strain evidence="1 2">7_4</strain>
    </source>
</reference>
<name>A0A2M8S3A5_9PAST</name>
<accession>A0A2M8S3A5</accession>
<gene>
    <name evidence="1" type="ORF">CVP05_05545</name>
</gene>
<dbReference type="OrthoDB" id="6493506at2"/>
<dbReference type="RefSeq" id="WP_100288581.1">
    <property type="nucleotide sequence ID" value="NZ_PHHA01000009.1"/>
</dbReference>
<evidence type="ECO:0000313" key="1">
    <source>
        <dbReference type="EMBL" id="PJG85625.1"/>
    </source>
</evidence>
<dbReference type="EMBL" id="PHHA01000009">
    <property type="protein sequence ID" value="PJG85625.1"/>
    <property type="molecule type" value="Genomic_DNA"/>
</dbReference>
<evidence type="ECO:0008006" key="3">
    <source>
        <dbReference type="Google" id="ProtNLM"/>
    </source>
</evidence>
<protein>
    <recommendedName>
        <fullName evidence="3">Glycosyltransferase family 1 protein</fullName>
    </recommendedName>
</protein>
<dbReference type="Proteomes" id="UP000229329">
    <property type="component" value="Unassembled WGS sequence"/>
</dbReference>
<dbReference type="AlphaFoldDB" id="A0A2M8S3A5"/>
<organism evidence="1 2">
    <name type="scientific">Conservatibacter flavescens</name>
    <dbReference type="NCBI Taxonomy" id="28161"/>
    <lineage>
        <taxon>Bacteria</taxon>
        <taxon>Pseudomonadati</taxon>
        <taxon>Pseudomonadota</taxon>
        <taxon>Gammaproteobacteria</taxon>
        <taxon>Pasteurellales</taxon>
        <taxon>Pasteurellaceae</taxon>
        <taxon>Conservatibacter</taxon>
    </lineage>
</organism>